<dbReference type="Pfam" id="PF13699">
    <property type="entry name" value="eCIS_core"/>
    <property type="match status" value="1"/>
</dbReference>
<sequence length="1038" mass="110503">MSDRHLGLAKDKVESAEPAAARSSATTSAPIAAGGLLVGAAGDNAEARADELADRALQRLSIGGESAGADPHSHDADCGHVHRMAAPAPSAKIGAAGGELDDQSTARIESMRGRGKSLDGSVRSSMESAFGTSFAGVRVHDGPDAAALSSAMSAAAFTTGRDIFFGAGQFDPKSPQGQRVLAHELGHVASEGGPSVRRGLLDRFNNWRKERSEKSDKVAESKQLQAQEKEDNAEARKEGMQGRADLQELIQNGGDPLTGQTPAERFKEVSLALAAGIKEEQDEVNRLLTQHKPGGVWDQGWDEDRVADQAFRTVYFDGPKAEYLKFVAPARATAQERLVRLVRQFRTDANVRKDAENMSKRGAASGDEKLDALYDQVAVKLNEEITAAVGAVDVSKLDAPAANQAKSDARRDVVRNKTKSITADVRAAAPPELQAKLPTADSAREIYYVNAAMQRFTIRGGNGTPDKEPETFDGFIEKWEKYGGYAEQGGSAAGLLAKGLGAITPEGSKTDDTDGLKVTDGPKGLKSVPIIGEFGQAVAQAEDRVKQQKTLPPNSSKSFKKDNDLFEKGETLNDRVTSGIGSGISILTKLKDAVLHGMKTVKAIRDGVKEKNPRKALETIKSASDGLSSLTEGAKSAAELAQKIDPGVKESVGKVIPGFDITLAALAIVSNAMSLADASIHLSDTNTAIQSARIRGVDGGKKKVDVMVYPLTKVAQSHTIKVEQAAWSTGKSVSDLITSISSLASGGGFGIPKAIEAGVGLLDTLHNFAHLVAKEVLIAQAKLTERESKLSLEGSAEAVLSKNPSMAVEGIILRAAKNDDQVAITFLQSFRVDGTPVPDLLPALKAVKPNDIKSTAGDISLLFKVRDAVLESMGDDADPQGMFDKAKSTYGKLKDINKMRKERNEMEGNIGLTQGRSWFWNVKMMLRSDEKTARSKMKTQIDFGEFQDSQAQPVTTDPKKVPSGPIRMIVGDLILPVGASDDVQDKFLKDVEKLDLKVIEDALTHPFNDDKARALLLTIKQGIEAAQSAKSAPAKVGA</sequence>
<evidence type="ECO:0000313" key="4">
    <source>
        <dbReference type="Proteomes" id="UP000315389"/>
    </source>
</evidence>
<feature type="compositionally biased region" description="Basic and acidic residues" evidence="1">
    <location>
        <begin position="1"/>
        <end position="15"/>
    </location>
</feature>
<name>A0A542ZEC8_RARFA</name>
<feature type="compositionally biased region" description="Low complexity" evidence="1">
    <location>
        <begin position="16"/>
        <end position="28"/>
    </location>
</feature>
<dbReference type="RefSeq" id="WP_170222709.1">
    <property type="nucleotide sequence ID" value="NZ_BAAASV010000002.1"/>
</dbReference>
<dbReference type="EMBL" id="VFOS01000003">
    <property type="protein sequence ID" value="TQL58651.1"/>
    <property type="molecule type" value="Genomic_DNA"/>
</dbReference>
<comment type="caution">
    <text evidence="3">The sequence shown here is derived from an EMBL/GenBank/DDBJ whole genome shotgun (WGS) entry which is preliminary data.</text>
</comment>
<protein>
    <submittedName>
        <fullName evidence="3">Uncharacterized protein DUF4157</fullName>
    </submittedName>
</protein>
<proteinExistence type="predicted"/>
<keyword evidence="4" id="KW-1185">Reference proteome</keyword>
<feature type="region of interest" description="Disordered" evidence="1">
    <location>
        <begin position="1"/>
        <end position="28"/>
    </location>
</feature>
<feature type="domain" description="eCIS core" evidence="2">
    <location>
        <begin position="118"/>
        <end position="192"/>
    </location>
</feature>
<dbReference type="Proteomes" id="UP000315389">
    <property type="component" value="Unassembled WGS sequence"/>
</dbReference>
<evidence type="ECO:0000256" key="1">
    <source>
        <dbReference type="SAM" id="MobiDB-lite"/>
    </source>
</evidence>
<evidence type="ECO:0000313" key="3">
    <source>
        <dbReference type="EMBL" id="TQL58651.1"/>
    </source>
</evidence>
<feature type="compositionally biased region" description="Basic and acidic residues" evidence="1">
    <location>
        <begin position="227"/>
        <end position="240"/>
    </location>
</feature>
<gene>
    <name evidence="3" type="ORF">FB461_2069</name>
</gene>
<reference evidence="3 4" key="1">
    <citation type="submission" date="2019-06" db="EMBL/GenBank/DDBJ databases">
        <title>Sequencing the genomes of 1000 actinobacteria strains.</title>
        <authorList>
            <person name="Klenk H.-P."/>
        </authorList>
    </citation>
    <scope>NUCLEOTIDE SEQUENCE [LARGE SCALE GENOMIC DNA]</scope>
    <source>
        <strain evidence="3 4">DSM 4813</strain>
    </source>
</reference>
<organism evidence="3 4">
    <name type="scientific">Rarobacter faecitabidus</name>
    <dbReference type="NCBI Taxonomy" id="13243"/>
    <lineage>
        <taxon>Bacteria</taxon>
        <taxon>Bacillati</taxon>
        <taxon>Actinomycetota</taxon>
        <taxon>Actinomycetes</taxon>
        <taxon>Micrococcales</taxon>
        <taxon>Rarobacteraceae</taxon>
        <taxon>Rarobacter</taxon>
    </lineage>
</organism>
<dbReference type="AlphaFoldDB" id="A0A542ZEC8"/>
<dbReference type="InterPro" id="IPR025295">
    <property type="entry name" value="eCIS_core_dom"/>
</dbReference>
<accession>A0A542ZEC8</accession>
<evidence type="ECO:0000259" key="2">
    <source>
        <dbReference type="Pfam" id="PF13699"/>
    </source>
</evidence>
<feature type="region of interest" description="Disordered" evidence="1">
    <location>
        <begin position="212"/>
        <end position="240"/>
    </location>
</feature>